<evidence type="ECO:0000256" key="1">
    <source>
        <dbReference type="ARBA" id="ARBA00004604"/>
    </source>
</evidence>
<reference evidence="12 13" key="1">
    <citation type="submission" date="2017-06" db="EMBL/GenBank/DDBJ databases">
        <title>Draft genome sequence of a variant of Elsinoe murrayae.</title>
        <authorList>
            <person name="Cheng Q."/>
        </authorList>
    </citation>
    <scope>NUCLEOTIDE SEQUENCE [LARGE SCALE GENOMIC DNA]</scope>
    <source>
        <strain evidence="12 13">CQ-2017a</strain>
    </source>
</reference>
<dbReference type="InParanoid" id="A0A2K1QPG5"/>
<protein>
    <submittedName>
        <fullName evidence="12">Uncharacterized protein</fullName>
    </submittedName>
</protein>
<evidence type="ECO:0000256" key="5">
    <source>
        <dbReference type="ARBA" id="ARBA00022833"/>
    </source>
</evidence>
<dbReference type="GO" id="GO:0070860">
    <property type="term" value="C:RNA polymerase I core factor complex"/>
    <property type="evidence" value="ECO:0007669"/>
    <property type="project" value="InterPro"/>
</dbReference>
<dbReference type="InterPro" id="IPR048538">
    <property type="entry name" value="Rrn7_cyclin_C"/>
</dbReference>
<keyword evidence="9" id="KW-0539">Nucleus</keyword>
<evidence type="ECO:0000259" key="10">
    <source>
        <dbReference type="Pfam" id="PF20644"/>
    </source>
</evidence>
<dbReference type="OrthoDB" id="428577at2759"/>
<keyword evidence="5" id="KW-0862">Zinc</keyword>
<evidence type="ECO:0000256" key="3">
    <source>
        <dbReference type="ARBA" id="ARBA00022723"/>
    </source>
</evidence>
<sequence>MECEIGNCGSRLFQVGDDGFTYCSEGHRQFQAGLVTADENEGLQPTGRRTIRKSQEEAEEVALTGKAGFEHYLVCFQLILWKQVKSFVAACNWSSELENIVRDLWSIRMHSLSDRLEQGDDAQDSQFFSSQDSADETGAHVTGGRHGTGAPNFLGVIDGVSLIYLGCIMLRQPVLAIDLLRMVNDGDIPYYRAVKDLDKGMVTRLQGHFHALLDPTLHLTMDRLQSQMSRTVTYFEIACGLHVPSINHHLVLWRLTKELCLPLETYTGTLRLSELLGLVFNYDTKRAKWERQGMDHPEQRLAGVLLVTCKLLFPFDGKERPPRRPTEPAALSMNWKSWRDKSMRTPVHKRSAFNEALCTSEDQVIDMPDDRLDQYMDWFNDMFATTEHLSKSNRARHKEDFKRTIQSMFPVEKAAYASPREAFSSGDGSQENSNRGAALVTGDMRPVRVLGQNSADEDVNRPGSQYIRYRSIEEMQTDEIATVVYKAFADSIGTSVGSLFKSVIAVEKILASHVES</sequence>
<keyword evidence="13" id="KW-1185">Reference proteome</keyword>
<evidence type="ECO:0000256" key="8">
    <source>
        <dbReference type="ARBA" id="ARBA00023163"/>
    </source>
</evidence>
<comment type="subcellular location">
    <subcellularLocation>
        <location evidence="1">Nucleus</location>
        <location evidence="1">Nucleolus</location>
    </subcellularLocation>
</comment>
<dbReference type="InterPro" id="IPR048540">
    <property type="entry name" value="Rrn7_cyclin_N"/>
</dbReference>
<organism evidence="12 13">
    <name type="scientific">Sphaceloma murrayae</name>
    <dbReference type="NCBI Taxonomy" id="2082308"/>
    <lineage>
        <taxon>Eukaryota</taxon>
        <taxon>Fungi</taxon>
        <taxon>Dikarya</taxon>
        <taxon>Ascomycota</taxon>
        <taxon>Pezizomycotina</taxon>
        <taxon>Dothideomycetes</taxon>
        <taxon>Dothideomycetidae</taxon>
        <taxon>Myriangiales</taxon>
        <taxon>Elsinoaceae</taxon>
        <taxon>Sphaceloma</taxon>
    </lineage>
</organism>
<evidence type="ECO:0000256" key="9">
    <source>
        <dbReference type="ARBA" id="ARBA00023242"/>
    </source>
</evidence>
<evidence type="ECO:0000256" key="6">
    <source>
        <dbReference type="ARBA" id="ARBA00023015"/>
    </source>
</evidence>
<keyword evidence="7" id="KW-0238">DNA-binding</keyword>
<dbReference type="AlphaFoldDB" id="A0A2K1QPG5"/>
<proteinExistence type="inferred from homology"/>
<comment type="caution">
    <text evidence="12">The sequence shown here is derived from an EMBL/GenBank/DDBJ whole genome shotgun (WGS) entry which is preliminary data.</text>
</comment>
<evidence type="ECO:0000313" key="12">
    <source>
        <dbReference type="EMBL" id="PNS16839.1"/>
    </source>
</evidence>
<feature type="domain" description="Rrn7/TAF1B N-terminal cyclin" evidence="10">
    <location>
        <begin position="76"/>
        <end position="197"/>
    </location>
</feature>
<comment type="similarity">
    <text evidence="2">Belongs to the RRN7/TAF1B family.</text>
</comment>
<name>A0A2K1QPG5_9PEZI</name>
<gene>
    <name evidence="12" type="ORF">CAC42_4803</name>
</gene>
<dbReference type="InterPro" id="IPR033599">
    <property type="entry name" value="TAF1B/Rrn7"/>
</dbReference>
<dbReference type="Pfam" id="PF20644">
    <property type="entry name" value="Rrn7_cyclin_N"/>
    <property type="match status" value="1"/>
</dbReference>
<evidence type="ECO:0000256" key="2">
    <source>
        <dbReference type="ARBA" id="ARBA00006899"/>
    </source>
</evidence>
<feature type="domain" description="Rrn7/TAF1B C-terminal cyclin" evidence="11">
    <location>
        <begin position="220"/>
        <end position="381"/>
    </location>
</feature>
<evidence type="ECO:0000313" key="13">
    <source>
        <dbReference type="Proteomes" id="UP000243797"/>
    </source>
</evidence>
<keyword evidence="6" id="KW-0805">Transcription regulation</keyword>
<dbReference type="Proteomes" id="UP000243797">
    <property type="component" value="Unassembled WGS sequence"/>
</dbReference>
<dbReference type="GO" id="GO:0001164">
    <property type="term" value="F:RNA polymerase I core promoter sequence-specific DNA binding"/>
    <property type="evidence" value="ECO:0007669"/>
    <property type="project" value="InterPro"/>
</dbReference>
<keyword evidence="4" id="KW-0863">Zinc-finger</keyword>
<keyword evidence="8" id="KW-0804">Transcription</keyword>
<evidence type="ECO:0000256" key="4">
    <source>
        <dbReference type="ARBA" id="ARBA00022771"/>
    </source>
</evidence>
<dbReference type="PANTHER" id="PTHR31576">
    <property type="entry name" value="TATA BOX-BINDING PROTEIN-ASSOCIATED FACTOR RNA POLYMERASE I SUBUNIT B"/>
    <property type="match status" value="1"/>
</dbReference>
<dbReference type="GO" id="GO:0042790">
    <property type="term" value="P:nucleolar large rRNA transcription by RNA polymerase I"/>
    <property type="evidence" value="ECO:0007669"/>
    <property type="project" value="TreeGrafter"/>
</dbReference>
<evidence type="ECO:0000256" key="7">
    <source>
        <dbReference type="ARBA" id="ARBA00023125"/>
    </source>
</evidence>
<evidence type="ECO:0000259" key="11">
    <source>
        <dbReference type="Pfam" id="PF20645"/>
    </source>
</evidence>
<dbReference type="Pfam" id="PF20645">
    <property type="entry name" value="Rrn7_cyclin_C"/>
    <property type="match status" value="1"/>
</dbReference>
<dbReference type="PANTHER" id="PTHR31576:SF2">
    <property type="entry name" value="TATA BOX-BINDING PROTEIN-ASSOCIATED FACTOR RNA POLYMERASE I SUBUNIT B"/>
    <property type="match status" value="1"/>
</dbReference>
<accession>A0A2K1QPG5</accession>
<dbReference type="GO" id="GO:0008270">
    <property type="term" value="F:zinc ion binding"/>
    <property type="evidence" value="ECO:0007669"/>
    <property type="project" value="UniProtKB-KW"/>
</dbReference>
<dbReference type="EMBL" id="NKHZ01000055">
    <property type="protein sequence ID" value="PNS16839.1"/>
    <property type="molecule type" value="Genomic_DNA"/>
</dbReference>
<keyword evidence="3" id="KW-0479">Metal-binding</keyword>
<dbReference type="STRING" id="2082308.A0A2K1QPG5"/>